<dbReference type="GO" id="GO:0016491">
    <property type="term" value="F:oxidoreductase activity"/>
    <property type="evidence" value="ECO:0007669"/>
    <property type="project" value="InterPro"/>
</dbReference>
<evidence type="ECO:0008006" key="2">
    <source>
        <dbReference type="Google" id="ProtNLM"/>
    </source>
</evidence>
<protein>
    <recommendedName>
        <fullName evidence="2">Glutamate synthase alpha subunit C-terminal domain-containing protein</fullName>
    </recommendedName>
</protein>
<dbReference type="PANTHER" id="PTHR43100:SF1">
    <property type="entry name" value="GLUTAMATE SYNTHASE [NADPH] SMALL CHAIN"/>
    <property type="match status" value="1"/>
</dbReference>
<reference evidence="1" key="1">
    <citation type="journal article" date="2015" name="Nature">
        <title>Complex archaea that bridge the gap between prokaryotes and eukaryotes.</title>
        <authorList>
            <person name="Spang A."/>
            <person name="Saw J.H."/>
            <person name="Jorgensen S.L."/>
            <person name="Zaremba-Niedzwiedzka K."/>
            <person name="Martijn J."/>
            <person name="Lind A.E."/>
            <person name="van Eijk R."/>
            <person name="Schleper C."/>
            <person name="Guy L."/>
            <person name="Ettema T.J."/>
        </authorList>
    </citation>
    <scope>NUCLEOTIDE SEQUENCE</scope>
</reference>
<accession>A0A0F9A588</accession>
<feature type="non-terminal residue" evidence="1">
    <location>
        <position position="1"/>
    </location>
</feature>
<comment type="caution">
    <text evidence="1">The sequence shown here is derived from an EMBL/GenBank/DDBJ whole genome shotgun (WGS) entry which is preliminary data.</text>
</comment>
<dbReference type="Gene3D" id="2.160.20.60">
    <property type="entry name" value="Glutamate synthase, alpha subunit, C-terminal domain"/>
    <property type="match status" value="1"/>
</dbReference>
<name>A0A0F9A588_9ZZZZ</name>
<dbReference type="PANTHER" id="PTHR43100">
    <property type="entry name" value="GLUTAMATE SYNTHASE [NADPH] SMALL CHAIN"/>
    <property type="match status" value="1"/>
</dbReference>
<dbReference type="SUPFAM" id="SSF69336">
    <property type="entry name" value="Alpha subunit of glutamate synthase, C-terminal domain"/>
    <property type="match status" value="1"/>
</dbReference>
<dbReference type="InterPro" id="IPR051394">
    <property type="entry name" value="Glutamate_Synthase"/>
</dbReference>
<proteinExistence type="predicted"/>
<sequence length="96" mass="11619">VLDEHQLFDTLCNFDMVDLETVHQQADRKRLRCLIRRHWELTGSEQAQRILERWREMVGRFVKVMPIDYRKALSRLRDREQREAEFTPATEEVYGG</sequence>
<dbReference type="EMBL" id="LAZR01047813">
    <property type="protein sequence ID" value="KKK93345.1"/>
    <property type="molecule type" value="Genomic_DNA"/>
</dbReference>
<evidence type="ECO:0000313" key="1">
    <source>
        <dbReference type="EMBL" id="KKK93345.1"/>
    </source>
</evidence>
<organism evidence="1">
    <name type="scientific">marine sediment metagenome</name>
    <dbReference type="NCBI Taxonomy" id="412755"/>
    <lineage>
        <taxon>unclassified sequences</taxon>
        <taxon>metagenomes</taxon>
        <taxon>ecological metagenomes</taxon>
    </lineage>
</organism>
<dbReference type="AlphaFoldDB" id="A0A0F9A588"/>
<dbReference type="InterPro" id="IPR036485">
    <property type="entry name" value="Glu_synth_asu_C_sf"/>
</dbReference>
<gene>
    <name evidence="1" type="ORF">LCGC14_2693820</name>
</gene>